<feature type="non-terminal residue" evidence="1">
    <location>
        <position position="1"/>
    </location>
</feature>
<name>A0AAV2HQ66_LYMST</name>
<keyword evidence="2" id="KW-1185">Reference proteome</keyword>
<evidence type="ECO:0000313" key="1">
    <source>
        <dbReference type="EMBL" id="CAL1535645.1"/>
    </source>
</evidence>
<protein>
    <submittedName>
        <fullName evidence="1">Uncharacterized protein</fullName>
    </submittedName>
</protein>
<dbReference type="EMBL" id="CAXITT010000207">
    <property type="protein sequence ID" value="CAL1535645.1"/>
    <property type="molecule type" value="Genomic_DNA"/>
</dbReference>
<accession>A0AAV2HQ66</accession>
<sequence length="140" mass="15646">VKKTLPSGISLGDELPPLLQVPTSEFSFEVPQAPLSETDVNNIKASLERTAKDLLDLYQSQNFGLAHYPVPDLLLLQEELGQVYDRGGCFLVLSSSLPAKVFVRLIYLRSQVEVLQRNKEMSATQKNEEINRRCAEVGGW</sequence>
<gene>
    <name evidence="1" type="ORF">GSLYS_00009605001</name>
</gene>
<comment type="caution">
    <text evidence="1">The sequence shown here is derived from an EMBL/GenBank/DDBJ whole genome shotgun (WGS) entry which is preliminary data.</text>
</comment>
<proteinExistence type="predicted"/>
<dbReference type="AlphaFoldDB" id="A0AAV2HQ66"/>
<reference evidence="1 2" key="1">
    <citation type="submission" date="2024-04" db="EMBL/GenBank/DDBJ databases">
        <authorList>
            <consortium name="Genoscope - CEA"/>
            <person name="William W."/>
        </authorList>
    </citation>
    <scope>NUCLEOTIDE SEQUENCE [LARGE SCALE GENOMIC DNA]</scope>
</reference>
<organism evidence="1 2">
    <name type="scientific">Lymnaea stagnalis</name>
    <name type="common">Great pond snail</name>
    <name type="synonym">Helix stagnalis</name>
    <dbReference type="NCBI Taxonomy" id="6523"/>
    <lineage>
        <taxon>Eukaryota</taxon>
        <taxon>Metazoa</taxon>
        <taxon>Spiralia</taxon>
        <taxon>Lophotrochozoa</taxon>
        <taxon>Mollusca</taxon>
        <taxon>Gastropoda</taxon>
        <taxon>Heterobranchia</taxon>
        <taxon>Euthyneura</taxon>
        <taxon>Panpulmonata</taxon>
        <taxon>Hygrophila</taxon>
        <taxon>Lymnaeoidea</taxon>
        <taxon>Lymnaeidae</taxon>
        <taxon>Lymnaea</taxon>
    </lineage>
</organism>
<dbReference type="Proteomes" id="UP001497497">
    <property type="component" value="Unassembled WGS sequence"/>
</dbReference>
<evidence type="ECO:0000313" key="2">
    <source>
        <dbReference type="Proteomes" id="UP001497497"/>
    </source>
</evidence>